<dbReference type="PRINTS" id="PR00081">
    <property type="entry name" value="GDHRDH"/>
</dbReference>
<dbReference type="PRINTS" id="PR00080">
    <property type="entry name" value="SDRFAMILY"/>
</dbReference>
<dbReference type="PANTHER" id="PTHR44196">
    <property type="entry name" value="DEHYDROGENASE/REDUCTASE SDR FAMILY MEMBER 7B"/>
    <property type="match status" value="1"/>
</dbReference>
<reference evidence="4 5" key="1">
    <citation type="submission" date="2017-08" db="EMBL/GenBank/DDBJ databases">
        <title>Complete genome sequence of Gluconacetobacter saccharivorans CV1 isolated from Fermented Vinegar.</title>
        <authorList>
            <person name="Kim S.-Y."/>
        </authorList>
    </citation>
    <scope>NUCLEOTIDE SEQUENCE [LARGE SCALE GENOMIC DNA]</scope>
    <source>
        <strain evidence="4 5">CV1</strain>
    </source>
</reference>
<dbReference type="EMBL" id="CP023036">
    <property type="protein sequence ID" value="AXY23605.1"/>
    <property type="molecule type" value="Genomic_DNA"/>
</dbReference>
<evidence type="ECO:0000256" key="2">
    <source>
        <dbReference type="ARBA" id="ARBA00023002"/>
    </source>
</evidence>
<name>A0A347WFG2_9PROT</name>
<dbReference type="FunFam" id="3.40.50.720:FF:000047">
    <property type="entry name" value="NADP-dependent L-serine/L-allo-threonine dehydrogenase"/>
    <property type="match status" value="1"/>
</dbReference>
<evidence type="ECO:0000313" key="5">
    <source>
        <dbReference type="Proteomes" id="UP000264120"/>
    </source>
</evidence>
<accession>A0A347WFG2</accession>
<dbReference type="Gene3D" id="3.40.50.720">
    <property type="entry name" value="NAD(P)-binding Rossmann-like Domain"/>
    <property type="match status" value="1"/>
</dbReference>
<dbReference type="InterPro" id="IPR002347">
    <property type="entry name" value="SDR_fam"/>
</dbReference>
<dbReference type="PANTHER" id="PTHR44196:SF1">
    <property type="entry name" value="DEHYDROGENASE_REDUCTASE SDR FAMILY MEMBER 7B"/>
    <property type="match status" value="1"/>
</dbReference>
<dbReference type="Pfam" id="PF00106">
    <property type="entry name" value="adh_short"/>
    <property type="match status" value="1"/>
</dbReference>
<dbReference type="RefSeq" id="WP_118963423.1">
    <property type="nucleotide sequence ID" value="NZ_CP023036.1"/>
</dbReference>
<dbReference type="InterPro" id="IPR020904">
    <property type="entry name" value="Sc_DH/Rdtase_CS"/>
</dbReference>
<dbReference type="InterPro" id="IPR036291">
    <property type="entry name" value="NAD(P)-bd_dom_sf"/>
</dbReference>
<gene>
    <name evidence="4" type="primary">sdh</name>
    <name evidence="4" type="ORF">CD178_02859</name>
</gene>
<protein>
    <submittedName>
        <fullName evidence="4">Serine 3-dehydrogenase</fullName>
        <ecNumber evidence="4">1.1.1.276</ecNumber>
    </submittedName>
</protein>
<proteinExistence type="inferred from homology"/>
<dbReference type="KEGG" id="ksc:CD178_02859"/>
<keyword evidence="5" id="KW-1185">Reference proteome</keyword>
<dbReference type="GO" id="GO:0016020">
    <property type="term" value="C:membrane"/>
    <property type="evidence" value="ECO:0007669"/>
    <property type="project" value="TreeGrafter"/>
</dbReference>
<organism evidence="4 5">
    <name type="scientific">Komagataeibacter saccharivorans</name>
    <dbReference type="NCBI Taxonomy" id="265959"/>
    <lineage>
        <taxon>Bacteria</taxon>
        <taxon>Pseudomonadati</taxon>
        <taxon>Pseudomonadota</taxon>
        <taxon>Alphaproteobacteria</taxon>
        <taxon>Acetobacterales</taxon>
        <taxon>Acetobacteraceae</taxon>
        <taxon>Komagataeibacter</taxon>
    </lineage>
</organism>
<dbReference type="AlphaFoldDB" id="A0A347WFG2"/>
<dbReference type="EC" id="1.1.1.276" evidence="4"/>
<dbReference type="OrthoDB" id="9810734at2"/>
<evidence type="ECO:0000256" key="3">
    <source>
        <dbReference type="RuleBase" id="RU000363"/>
    </source>
</evidence>
<evidence type="ECO:0000313" key="4">
    <source>
        <dbReference type="EMBL" id="AXY23605.1"/>
    </source>
</evidence>
<sequence length="255" mass="26837">MRDTVSHPLRTALVTGATSGIGRAIVAALRTAGLNVIATGRNPDALAALAREYGAITVQADICDTDAICAAVASHEIDIVINNAGILSTSGPFADTDISQIDAMIDINLKAPLRLTHQLLPPMIARRRGHVLFVGSIAGHSPYPGSCVYGASKAGIRLFCDALRCDLLGTGVRVTEIVPGRVETALYRDTLGPDRARAALYEGYRPVQPEDVAGLVRTVIDMPLHVDVTRMEVLPTDQASGGGSMVRFDPDGTTA</sequence>
<evidence type="ECO:0000256" key="1">
    <source>
        <dbReference type="ARBA" id="ARBA00006484"/>
    </source>
</evidence>
<dbReference type="Proteomes" id="UP000264120">
    <property type="component" value="Chromosome"/>
</dbReference>
<dbReference type="SUPFAM" id="SSF51735">
    <property type="entry name" value="NAD(P)-binding Rossmann-fold domains"/>
    <property type="match status" value="1"/>
</dbReference>
<dbReference type="GO" id="GO:0031132">
    <property type="term" value="F:serine 3-dehydrogenase activity"/>
    <property type="evidence" value="ECO:0007669"/>
    <property type="project" value="UniProtKB-EC"/>
</dbReference>
<comment type="similarity">
    <text evidence="1 3">Belongs to the short-chain dehydrogenases/reductases (SDR) family.</text>
</comment>
<dbReference type="PROSITE" id="PS00061">
    <property type="entry name" value="ADH_SHORT"/>
    <property type="match status" value="1"/>
</dbReference>
<keyword evidence="2 4" id="KW-0560">Oxidoreductase</keyword>